<name>A0A7K3LT13_9ACTN</name>
<dbReference type="EC" id="2.7.13.3" evidence="2"/>
<keyword evidence="10" id="KW-0812">Transmembrane</keyword>
<evidence type="ECO:0000256" key="10">
    <source>
        <dbReference type="SAM" id="Phobius"/>
    </source>
</evidence>
<keyword evidence="5" id="KW-0547">Nucleotide-binding</keyword>
<dbReference type="GO" id="GO:0046983">
    <property type="term" value="F:protein dimerization activity"/>
    <property type="evidence" value="ECO:0007669"/>
    <property type="project" value="InterPro"/>
</dbReference>
<dbReference type="GO" id="GO:0005524">
    <property type="term" value="F:ATP binding"/>
    <property type="evidence" value="ECO:0007669"/>
    <property type="project" value="UniProtKB-KW"/>
</dbReference>
<comment type="catalytic activity">
    <reaction evidence="1">
        <text>ATP + protein L-histidine = ADP + protein N-phospho-L-histidine.</text>
        <dbReference type="EC" id="2.7.13.3"/>
    </reaction>
</comment>
<feature type="compositionally biased region" description="Low complexity" evidence="9">
    <location>
        <begin position="431"/>
        <end position="441"/>
    </location>
</feature>
<sequence>MLRRWTRAGWRAVSAELRDTPLARHPGVRAYLRSPLNWFFLVFATVLFIVSWGTMSMTHAVPGYVMPVTAALASVPLAFAWAAPLPAWTVSAVSALVIGVVTSTANGWPWQIQVTHIIAFLILTFMAFLRCPLRLLLPWWVCSVAVMVLSAPAEARFGWAFGLTALAVVTGLLRGLLFSRRQLAVQTAETRVAESTAAVLAERTRIARDLHDVVAHRMSMVVVMAQTARYRLPDVSVAAAEEFDAIADAARTSLDEVRQLLGVLRVEGSAVASAPNPGLGEIDSLISQTRRAGAQVAFTDGLDHAVFGEASALVIYRIVQESLANATRHAPGGAITVELAADNRTNAGDPAAQVMVYNAAGTEPPLGLGGAGVGVPGMIDRAGAVGGTVTAAPAGDGGFVVRAWIPSGGGRGAVTATGSDAGGPGAIPSGAEAAAVADDAR</sequence>
<dbReference type="InterPro" id="IPR050482">
    <property type="entry name" value="Sensor_HK_TwoCompSys"/>
</dbReference>
<feature type="transmembrane region" description="Helical" evidence="10">
    <location>
        <begin position="110"/>
        <end position="129"/>
    </location>
</feature>
<dbReference type="InterPro" id="IPR011712">
    <property type="entry name" value="Sig_transdc_His_kin_sub3_dim/P"/>
</dbReference>
<feature type="transmembrane region" description="Helical" evidence="10">
    <location>
        <begin position="36"/>
        <end position="55"/>
    </location>
</feature>
<reference evidence="12 13" key="1">
    <citation type="submission" date="2020-01" db="EMBL/GenBank/DDBJ databases">
        <title>Investigation of new actinobacteria for the biodesulphurisation of diesel fuel.</title>
        <authorList>
            <person name="Athi Narayanan S.M."/>
        </authorList>
    </citation>
    <scope>NUCLEOTIDE SEQUENCE [LARGE SCALE GENOMIC DNA]</scope>
    <source>
        <strain evidence="12 13">213E</strain>
    </source>
</reference>
<protein>
    <recommendedName>
        <fullName evidence="2">histidine kinase</fullName>
        <ecNumber evidence="2">2.7.13.3</ecNumber>
    </recommendedName>
</protein>
<keyword evidence="13" id="KW-1185">Reference proteome</keyword>
<keyword evidence="6 12" id="KW-0418">Kinase</keyword>
<dbReference type="InterPro" id="IPR036890">
    <property type="entry name" value="HATPase_C_sf"/>
</dbReference>
<evidence type="ECO:0000256" key="6">
    <source>
        <dbReference type="ARBA" id="ARBA00022777"/>
    </source>
</evidence>
<evidence type="ECO:0000256" key="4">
    <source>
        <dbReference type="ARBA" id="ARBA00022679"/>
    </source>
</evidence>
<evidence type="ECO:0000256" key="3">
    <source>
        <dbReference type="ARBA" id="ARBA00022553"/>
    </source>
</evidence>
<dbReference type="EMBL" id="JAADZU010000065">
    <property type="protein sequence ID" value="NDK91352.1"/>
    <property type="molecule type" value="Genomic_DNA"/>
</dbReference>
<evidence type="ECO:0000256" key="1">
    <source>
        <dbReference type="ARBA" id="ARBA00000085"/>
    </source>
</evidence>
<feature type="region of interest" description="Disordered" evidence="9">
    <location>
        <begin position="411"/>
        <end position="441"/>
    </location>
</feature>
<keyword evidence="10" id="KW-0472">Membrane</keyword>
<keyword evidence="4" id="KW-0808">Transferase</keyword>
<gene>
    <name evidence="12" type="ORF">GYA93_17455</name>
</gene>
<feature type="domain" description="Signal transduction histidine kinase subgroup 3 dimerisation and phosphoacceptor" evidence="11">
    <location>
        <begin position="202"/>
        <end position="265"/>
    </location>
</feature>
<evidence type="ECO:0000313" key="13">
    <source>
        <dbReference type="Proteomes" id="UP000466307"/>
    </source>
</evidence>
<evidence type="ECO:0000256" key="7">
    <source>
        <dbReference type="ARBA" id="ARBA00022840"/>
    </source>
</evidence>
<dbReference type="PANTHER" id="PTHR24421:SF10">
    <property type="entry name" value="NITRATE_NITRITE SENSOR PROTEIN NARQ"/>
    <property type="match status" value="1"/>
</dbReference>
<keyword evidence="10" id="KW-1133">Transmembrane helix</keyword>
<dbReference type="RefSeq" id="WP_083533769.1">
    <property type="nucleotide sequence ID" value="NZ_JAADZU010000065.1"/>
</dbReference>
<dbReference type="SUPFAM" id="SSF55874">
    <property type="entry name" value="ATPase domain of HSP90 chaperone/DNA topoisomerase II/histidine kinase"/>
    <property type="match status" value="1"/>
</dbReference>
<comment type="caution">
    <text evidence="12">The sequence shown here is derived from an EMBL/GenBank/DDBJ whole genome shotgun (WGS) entry which is preliminary data.</text>
</comment>
<dbReference type="GO" id="GO:0016020">
    <property type="term" value="C:membrane"/>
    <property type="evidence" value="ECO:0007669"/>
    <property type="project" value="InterPro"/>
</dbReference>
<evidence type="ECO:0000256" key="9">
    <source>
        <dbReference type="SAM" id="MobiDB-lite"/>
    </source>
</evidence>
<evidence type="ECO:0000259" key="11">
    <source>
        <dbReference type="Pfam" id="PF07730"/>
    </source>
</evidence>
<dbReference type="PANTHER" id="PTHR24421">
    <property type="entry name" value="NITRATE/NITRITE SENSOR PROTEIN NARX-RELATED"/>
    <property type="match status" value="1"/>
</dbReference>
<dbReference type="Gene3D" id="3.30.565.10">
    <property type="entry name" value="Histidine kinase-like ATPase, C-terminal domain"/>
    <property type="match status" value="1"/>
</dbReference>
<dbReference type="Pfam" id="PF07730">
    <property type="entry name" value="HisKA_3"/>
    <property type="match status" value="1"/>
</dbReference>
<feature type="transmembrane region" description="Helical" evidence="10">
    <location>
        <begin position="87"/>
        <end position="104"/>
    </location>
</feature>
<evidence type="ECO:0000256" key="2">
    <source>
        <dbReference type="ARBA" id="ARBA00012438"/>
    </source>
</evidence>
<evidence type="ECO:0000256" key="5">
    <source>
        <dbReference type="ARBA" id="ARBA00022741"/>
    </source>
</evidence>
<dbReference type="AlphaFoldDB" id="A0A7K3LT13"/>
<dbReference type="GO" id="GO:0000155">
    <property type="term" value="F:phosphorelay sensor kinase activity"/>
    <property type="evidence" value="ECO:0007669"/>
    <property type="project" value="InterPro"/>
</dbReference>
<keyword evidence="3" id="KW-0597">Phosphoprotein</keyword>
<evidence type="ECO:0000256" key="8">
    <source>
        <dbReference type="ARBA" id="ARBA00023012"/>
    </source>
</evidence>
<accession>A0A7K3LT13</accession>
<dbReference type="Proteomes" id="UP000466307">
    <property type="component" value="Unassembled WGS sequence"/>
</dbReference>
<keyword evidence="8" id="KW-0902">Two-component regulatory system</keyword>
<evidence type="ECO:0000313" key="12">
    <source>
        <dbReference type="EMBL" id="NDK91352.1"/>
    </source>
</evidence>
<feature type="transmembrane region" description="Helical" evidence="10">
    <location>
        <begin position="159"/>
        <end position="177"/>
    </location>
</feature>
<dbReference type="Gene3D" id="1.20.5.1930">
    <property type="match status" value="1"/>
</dbReference>
<organism evidence="12 13">
    <name type="scientific">Gordonia desulfuricans</name>
    <dbReference type="NCBI Taxonomy" id="89051"/>
    <lineage>
        <taxon>Bacteria</taxon>
        <taxon>Bacillati</taxon>
        <taxon>Actinomycetota</taxon>
        <taxon>Actinomycetes</taxon>
        <taxon>Mycobacteriales</taxon>
        <taxon>Gordoniaceae</taxon>
        <taxon>Gordonia</taxon>
    </lineage>
</organism>
<proteinExistence type="predicted"/>
<keyword evidence="7" id="KW-0067">ATP-binding</keyword>